<reference evidence="1" key="1">
    <citation type="submission" date="2023-01" db="EMBL/GenBank/DDBJ databases">
        <title>Metagenome sequencing of chrysophaentin producing Chrysophaeum taylorii.</title>
        <authorList>
            <person name="Davison J."/>
            <person name="Bewley C."/>
        </authorList>
    </citation>
    <scope>NUCLEOTIDE SEQUENCE</scope>
    <source>
        <strain evidence="1">NIES-1699</strain>
    </source>
</reference>
<dbReference type="NCBIfam" id="TIGR01685">
    <property type="entry name" value="MDP-1"/>
    <property type="match status" value="1"/>
</dbReference>
<evidence type="ECO:0000313" key="2">
    <source>
        <dbReference type="Proteomes" id="UP001230188"/>
    </source>
</evidence>
<dbReference type="Pfam" id="PF12689">
    <property type="entry name" value="Acid_PPase"/>
    <property type="match status" value="1"/>
</dbReference>
<evidence type="ECO:0008006" key="3">
    <source>
        <dbReference type="Google" id="ProtNLM"/>
    </source>
</evidence>
<accession>A0AAD7U6V4</accession>
<sequence>MTMILPRLVVFDLDACCWFPEMYMLGSGSPFRVTDDPDVVVSSGGERVRLYSGVRDAWHELRAAGTPVGVASRCDVPSWACELLRTYRVGDTTMADVAGDLVEIYKGSKKKHFKALGKKTEIPFEDMLFFDDDPWNISEVSQLGVTCVLTPEGITRAVYEKAMADFRRRRGGG</sequence>
<evidence type="ECO:0000313" key="1">
    <source>
        <dbReference type="EMBL" id="KAJ8598884.1"/>
    </source>
</evidence>
<gene>
    <name evidence="1" type="ORF">CTAYLR_009973</name>
</gene>
<dbReference type="PANTHER" id="PTHR17901:SF14">
    <property type="entry name" value="MAGNESIUM-DEPENDENT PHOSPHATASE 1"/>
    <property type="match status" value="1"/>
</dbReference>
<name>A0AAD7U6V4_9STRA</name>
<proteinExistence type="predicted"/>
<dbReference type="InterPro" id="IPR036412">
    <property type="entry name" value="HAD-like_sf"/>
</dbReference>
<dbReference type="AlphaFoldDB" id="A0AAD7U6V4"/>
<dbReference type="GO" id="GO:0003993">
    <property type="term" value="F:acid phosphatase activity"/>
    <property type="evidence" value="ECO:0007669"/>
    <property type="project" value="TreeGrafter"/>
</dbReference>
<dbReference type="SFLD" id="SFLDG01131">
    <property type="entry name" value="C1.5.2:_MDP_Like"/>
    <property type="match status" value="1"/>
</dbReference>
<dbReference type="SFLD" id="SFLDS00003">
    <property type="entry name" value="Haloacid_Dehalogenase"/>
    <property type="match status" value="1"/>
</dbReference>
<dbReference type="InterPro" id="IPR010036">
    <property type="entry name" value="MDP_1_eu_arc"/>
</dbReference>
<dbReference type="Proteomes" id="UP001230188">
    <property type="component" value="Unassembled WGS sequence"/>
</dbReference>
<dbReference type="NCBIfam" id="TIGR01681">
    <property type="entry name" value="HAD-SF-IIIC"/>
    <property type="match status" value="1"/>
</dbReference>
<dbReference type="InterPro" id="IPR010033">
    <property type="entry name" value="HAD_SF_ppase_IIIC"/>
</dbReference>
<protein>
    <recommendedName>
        <fullName evidence="3">Magnesium-dependent phosphatase</fullName>
    </recommendedName>
</protein>
<dbReference type="InterPro" id="IPR023214">
    <property type="entry name" value="HAD_sf"/>
</dbReference>
<organism evidence="1 2">
    <name type="scientific">Chrysophaeum taylorii</name>
    <dbReference type="NCBI Taxonomy" id="2483200"/>
    <lineage>
        <taxon>Eukaryota</taxon>
        <taxon>Sar</taxon>
        <taxon>Stramenopiles</taxon>
        <taxon>Ochrophyta</taxon>
        <taxon>Pelagophyceae</taxon>
        <taxon>Pelagomonadales</taxon>
        <taxon>Pelagomonadaceae</taxon>
        <taxon>Chrysophaeum</taxon>
    </lineage>
</organism>
<dbReference type="EMBL" id="JAQMWT010000629">
    <property type="protein sequence ID" value="KAJ8598884.1"/>
    <property type="molecule type" value="Genomic_DNA"/>
</dbReference>
<comment type="caution">
    <text evidence="1">The sequence shown here is derived from an EMBL/GenBank/DDBJ whole genome shotgun (WGS) entry which is preliminary data.</text>
</comment>
<dbReference type="SUPFAM" id="SSF56784">
    <property type="entry name" value="HAD-like"/>
    <property type="match status" value="1"/>
</dbReference>
<dbReference type="PANTHER" id="PTHR17901">
    <property type="entry name" value="MAGNESIUM-DEPENDENT PHOSPHATASE 1 MDP1"/>
    <property type="match status" value="1"/>
</dbReference>
<keyword evidence="2" id="KW-1185">Reference proteome</keyword>
<dbReference type="Gene3D" id="3.40.50.1000">
    <property type="entry name" value="HAD superfamily/HAD-like"/>
    <property type="match status" value="1"/>
</dbReference>
<dbReference type="SFLD" id="SFLDG01129">
    <property type="entry name" value="C1.5:_HAD__Beta-PGM__Phosphata"/>
    <property type="match status" value="1"/>
</dbReference>